<name>A0A1D3CW57_9EIME</name>
<gene>
    <name evidence="1" type="ORF">cyc_06603</name>
</gene>
<comment type="caution">
    <text evidence="1">The sequence shown here is derived from an EMBL/GenBank/DDBJ whole genome shotgun (WGS) entry which is preliminary data.</text>
</comment>
<proteinExistence type="predicted"/>
<sequence>MLPLRCSASSLVGLNSLKVPSKALLRSSACALKVQDLRRMMSEWGYTPQQRNAYYENRLPYLFGASHRPAEGGSLIADNDGCLQAFNTLFKRREGRGPCA</sequence>
<dbReference type="InParanoid" id="A0A1D3CW57"/>
<protein>
    <submittedName>
        <fullName evidence="1">Uncharacterized protein</fullName>
    </submittedName>
</protein>
<dbReference type="EMBL" id="JROU02001720">
    <property type="protein sequence ID" value="OEH75437.1"/>
    <property type="molecule type" value="Genomic_DNA"/>
</dbReference>
<accession>A0A1D3CW57</accession>
<dbReference type="AlphaFoldDB" id="A0A1D3CW57"/>
<dbReference type="VEuPathDB" id="ToxoDB:cyc_06603"/>
<keyword evidence="2" id="KW-1185">Reference proteome</keyword>
<reference evidence="1 2" key="1">
    <citation type="journal article" date="2016" name="BMC Genomics">
        <title>Comparative genomics reveals Cyclospora cayetanensis possesses coccidia-like metabolism and invasion components but unique surface antigens.</title>
        <authorList>
            <person name="Liu S."/>
            <person name="Wang L."/>
            <person name="Zheng H."/>
            <person name="Xu Z."/>
            <person name="Roellig D.M."/>
            <person name="Li N."/>
            <person name="Frace M.A."/>
            <person name="Tang K."/>
            <person name="Arrowood M.J."/>
            <person name="Moss D.M."/>
            <person name="Zhang L."/>
            <person name="Feng Y."/>
            <person name="Xiao L."/>
        </authorList>
    </citation>
    <scope>NUCLEOTIDE SEQUENCE [LARGE SCALE GENOMIC DNA]</scope>
    <source>
        <strain evidence="1 2">CHN_HEN01</strain>
    </source>
</reference>
<dbReference type="Proteomes" id="UP000095192">
    <property type="component" value="Unassembled WGS sequence"/>
</dbReference>
<evidence type="ECO:0000313" key="1">
    <source>
        <dbReference type="EMBL" id="OEH75437.1"/>
    </source>
</evidence>
<evidence type="ECO:0000313" key="2">
    <source>
        <dbReference type="Proteomes" id="UP000095192"/>
    </source>
</evidence>
<organism evidence="1 2">
    <name type="scientific">Cyclospora cayetanensis</name>
    <dbReference type="NCBI Taxonomy" id="88456"/>
    <lineage>
        <taxon>Eukaryota</taxon>
        <taxon>Sar</taxon>
        <taxon>Alveolata</taxon>
        <taxon>Apicomplexa</taxon>
        <taxon>Conoidasida</taxon>
        <taxon>Coccidia</taxon>
        <taxon>Eucoccidiorida</taxon>
        <taxon>Eimeriorina</taxon>
        <taxon>Eimeriidae</taxon>
        <taxon>Cyclospora</taxon>
    </lineage>
</organism>